<evidence type="ECO:0000256" key="1">
    <source>
        <dbReference type="SAM" id="MobiDB-lite"/>
    </source>
</evidence>
<dbReference type="InterPro" id="IPR027417">
    <property type="entry name" value="P-loop_NTPase"/>
</dbReference>
<proteinExistence type="predicted"/>
<evidence type="ECO:0000313" key="3">
    <source>
        <dbReference type="Proteomes" id="UP001595887"/>
    </source>
</evidence>
<keyword evidence="3" id="KW-1185">Reference proteome</keyword>
<dbReference type="RefSeq" id="WP_381421126.1">
    <property type="nucleotide sequence ID" value="NZ_JBHSDH010000011.1"/>
</dbReference>
<dbReference type="Proteomes" id="UP001595887">
    <property type="component" value="Unassembled WGS sequence"/>
</dbReference>
<gene>
    <name evidence="2" type="ORF">ACFOWX_02900</name>
</gene>
<feature type="compositionally biased region" description="Polar residues" evidence="1">
    <location>
        <begin position="1"/>
        <end position="13"/>
    </location>
</feature>
<dbReference type="SUPFAM" id="SSF52540">
    <property type="entry name" value="P-loop containing nucleoside triphosphate hydrolases"/>
    <property type="match status" value="1"/>
</dbReference>
<protein>
    <submittedName>
        <fullName evidence="2">Rab family GTPase</fullName>
    </submittedName>
</protein>
<reference evidence="3" key="1">
    <citation type="journal article" date="2019" name="Int. J. Syst. Evol. Microbiol.">
        <title>The Global Catalogue of Microorganisms (GCM) 10K type strain sequencing project: providing services to taxonomists for standard genome sequencing and annotation.</title>
        <authorList>
            <consortium name="The Broad Institute Genomics Platform"/>
            <consortium name="The Broad Institute Genome Sequencing Center for Infectious Disease"/>
            <person name="Wu L."/>
            <person name="Ma J."/>
        </authorList>
    </citation>
    <scope>NUCLEOTIDE SEQUENCE [LARGE SCALE GENOMIC DNA]</scope>
    <source>
        <strain evidence="3">CECT 8531</strain>
    </source>
</reference>
<dbReference type="EMBL" id="JBHSDH010000011">
    <property type="protein sequence ID" value="MFC4291358.1"/>
    <property type="molecule type" value="Genomic_DNA"/>
</dbReference>
<accession>A0ABV8RDD1</accession>
<sequence length="763" mass="83406">MTTYTASKSQSQGRPGWSINFRHPLRRDSRNKPGLKVRRGLGTTSADEADDLVRQMNALLGDDRWWSITRRAEALVEFDSRVVDAFYDEVEPAQTDTRALRQSLLPLPGREDGYSRVFLVGTTGAGKTSLVRQLIGTDPDEDRFPSTSTAKTTIADTEVIIAPGRYQAAVTFFPEADTRGGIEECVFNACAAVLEGDSDERVVERLLNHPDQRLRLSYILGGWKKRKATEEVASDDDWDFGDGESSGMQGQVDDLDAVPEADAATHQERLKAYLARVIELAETVAKPILAELEISFDTAKPDEQDAALELIEPELGQSSLFSDLVNDIIDDILTRVDLVGAGMFDRKRSGWPIQWSFETDNRDEFIQQVRWFSSNYAPSFGRLLTPLVDGVRVRGPFAPTFTDDLPQLVLIDGQGLGHTADSTASVTTKITRRFSEVDVIVLVDNAEQPMQASPLAVLSAVGTSGHYGKLVVAFTHCDQIKGDNLPGPAEKRQHIMASVRNGVGSLKEVIGGGVANSLLRAVENDAFMLGGLHKNAGKLPGAVKELRRLVERCLKAVAPPKTPDAAPVYNLLGLDFAIQAATQKFHDQWATRLGLAARSNVPKAHWATVKALNRRVVFGLDSYGSLQPVADVIRELQTQVSRFLDAPSKWTRAPIDENEAQEALANARQAVFATLHDVARTRIIDQEQPQWNAAYDLRGPGSTFERAEEIKGIFDDAAPVPGPAMKPSAIEFLNAVRKLVADAIEKSGGSLEGSHPHTSKGDG</sequence>
<organism evidence="2 3">
    <name type="scientific">Sphingorhabdus arenilitoris</name>
    <dbReference type="NCBI Taxonomy" id="1490041"/>
    <lineage>
        <taxon>Bacteria</taxon>
        <taxon>Pseudomonadati</taxon>
        <taxon>Pseudomonadota</taxon>
        <taxon>Alphaproteobacteria</taxon>
        <taxon>Sphingomonadales</taxon>
        <taxon>Sphingomonadaceae</taxon>
        <taxon>Sphingorhabdus</taxon>
    </lineage>
</organism>
<name>A0ABV8RDD1_9SPHN</name>
<dbReference type="Gene3D" id="3.40.50.300">
    <property type="entry name" value="P-loop containing nucleotide triphosphate hydrolases"/>
    <property type="match status" value="1"/>
</dbReference>
<evidence type="ECO:0000313" key="2">
    <source>
        <dbReference type="EMBL" id="MFC4291358.1"/>
    </source>
</evidence>
<feature type="region of interest" description="Disordered" evidence="1">
    <location>
        <begin position="1"/>
        <end position="42"/>
    </location>
</feature>
<comment type="caution">
    <text evidence="2">The sequence shown here is derived from an EMBL/GenBank/DDBJ whole genome shotgun (WGS) entry which is preliminary data.</text>
</comment>